<evidence type="ECO:0000313" key="2">
    <source>
        <dbReference type="Proteomes" id="UP000886653"/>
    </source>
</evidence>
<dbReference type="AlphaFoldDB" id="A0A9P6NCI2"/>
<keyword evidence="2" id="KW-1185">Reference proteome</keyword>
<accession>A0A9P6NCI2</accession>
<dbReference type="OrthoDB" id="3044497at2759"/>
<evidence type="ECO:0000313" key="1">
    <source>
        <dbReference type="EMBL" id="KAG0144176.1"/>
    </source>
</evidence>
<organism evidence="1 2">
    <name type="scientific">Cronartium quercuum f. sp. fusiforme G11</name>
    <dbReference type="NCBI Taxonomy" id="708437"/>
    <lineage>
        <taxon>Eukaryota</taxon>
        <taxon>Fungi</taxon>
        <taxon>Dikarya</taxon>
        <taxon>Basidiomycota</taxon>
        <taxon>Pucciniomycotina</taxon>
        <taxon>Pucciniomycetes</taxon>
        <taxon>Pucciniales</taxon>
        <taxon>Coleosporiaceae</taxon>
        <taxon>Cronartium</taxon>
    </lineage>
</organism>
<dbReference type="EMBL" id="MU167301">
    <property type="protein sequence ID" value="KAG0144176.1"/>
    <property type="molecule type" value="Genomic_DNA"/>
</dbReference>
<sequence length="151" mass="17318">MRLPSLLQATWKALSVSSSDFPSQKSGLRTPEKKIADAFNGLEKGQAAAIFQLRTGHCPLNAYLYRFKKSTTKYCRECGVPKTVAPFLLYCRKYRPQRWAFRMKVKTEKLGTNLNSVDSILDDPKVFPYLAQFIVDTSRFENLYSYLADED</sequence>
<gene>
    <name evidence="1" type="ORF">CROQUDRAFT_660343</name>
</gene>
<proteinExistence type="predicted"/>
<reference evidence="1" key="1">
    <citation type="submission" date="2013-11" db="EMBL/GenBank/DDBJ databases">
        <title>Genome sequence of the fusiform rust pathogen reveals effectors for host alternation and coevolution with pine.</title>
        <authorList>
            <consortium name="DOE Joint Genome Institute"/>
            <person name="Smith K."/>
            <person name="Pendleton A."/>
            <person name="Kubisiak T."/>
            <person name="Anderson C."/>
            <person name="Salamov A."/>
            <person name="Aerts A."/>
            <person name="Riley R."/>
            <person name="Clum A."/>
            <person name="Lindquist E."/>
            <person name="Ence D."/>
            <person name="Campbell M."/>
            <person name="Kronenberg Z."/>
            <person name="Feau N."/>
            <person name="Dhillon B."/>
            <person name="Hamelin R."/>
            <person name="Burleigh J."/>
            <person name="Smith J."/>
            <person name="Yandell M."/>
            <person name="Nelson C."/>
            <person name="Grigoriev I."/>
            <person name="Davis J."/>
        </authorList>
    </citation>
    <scope>NUCLEOTIDE SEQUENCE</scope>
    <source>
        <strain evidence="1">G11</strain>
    </source>
</reference>
<comment type="caution">
    <text evidence="1">The sequence shown here is derived from an EMBL/GenBank/DDBJ whole genome shotgun (WGS) entry which is preliminary data.</text>
</comment>
<dbReference type="Proteomes" id="UP000886653">
    <property type="component" value="Unassembled WGS sequence"/>
</dbReference>
<feature type="non-terminal residue" evidence="1">
    <location>
        <position position="1"/>
    </location>
</feature>
<name>A0A9P6NCI2_9BASI</name>
<protein>
    <submittedName>
        <fullName evidence="1">Uncharacterized protein</fullName>
    </submittedName>
</protein>